<accession>A0A916U694</accession>
<dbReference type="RefSeq" id="WP_188564477.1">
    <property type="nucleotide sequence ID" value="NZ_BMED01000001.1"/>
</dbReference>
<evidence type="ECO:0000256" key="6">
    <source>
        <dbReference type="ARBA" id="ARBA00047989"/>
    </source>
</evidence>
<sequence>MITSKLLLSVPGIVHGFGTASELVPQVFKDAWQGKPEKKQTHGKQVAEVLQMNQECGDADGLFSAVPGIPISVITADCVPIVLARRDGKKVAAVHAGWRGLIGGIVDTLAERLKENGEDPQQWVAAVGPTIGSCCYEVSEELAAEFVAHFHTQAAEAVVPRYRHLELHAVAEAELCKIGIGEVDNLKLCTSCTRDAQGDFLFRSYRRGDRGPQLHSGAMILP</sequence>
<reference evidence="9" key="1">
    <citation type="journal article" date="2014" name="Int. J. Syst. Evol. Microbiol.">
        <title>Complete genome sequence of Corynebacterium casei LMG S-19264T (=DSM 44701T), isolated from a smear-ripened cheese.</title>
        <authorList>
            <consortium name="US DOE Joint Genome Institute (JGI-PGF)"/>
            <person name="Walter F."/>
            <person name="Albersmeier A."/>
            <person name="Kalinowski J."/>
            <person name="Ruckert C."/>
        </authorList>
    </citation>
    <scope>NUCLEOTIDE SEQUENCE</scope>
    <source>
        <strain evidence="9">CGMCC 1.10998</strain>
    </source>
</reference>
<dbReference type="AlphaFoldDB" id="A0A916U694"/>
<keyword evidence="5" id="KW-0862">Zinc</keyword>
<evidence type="ECO:0000256" key="3">
    <source>
        <dbReference type="ARBA" id="ARBA00022679"/>
    </source>
</evidence>
<reference evidence="9" key="2">
    <citation type="submission" date="2020-09" db="EMBL/GenBank/DDBJ databases">
        <authorList>
            <person name="Sun Q."/>
            <person name="Zhou Y."/>
        </authorList>
    </citation>
    <scope>NUCLEOTIDE SEQUENCE</scope>
    <source>
        <strain evidence="9">CGMCC 1.10998</strain>
    </source>
</reference>
<dbReference type="InterPro" id="IPR038371">
    <property type="entry name" value="Cu_polyphenol_OxRdtase_sf"/>
</dbReference>
<dbReference type="Gene3D" id="3.60.140.10">
    <property type="entry name" value="CNF1/YfiH-like putative cysteine hydrolases"/>
    <property type="match status" value="1"/>
</dbReference>
<evidence type="ECO:0000256" key="1">
    <source>
        <dbReference type="ARBA" id="ARBA00000553"/>
    </source>
</evidence>
<comment type="catalytic activity">
    <reaction evidence="1">
        <text>inosine + phosphate = alpha-D-ribose 1-phosphate + hypoxanthine</text>
        <dbReference type="Rhea" id="RHEA:27646"/>
        <dbReference type="ChEBI" id="CHEBI:17368"/>
        <dbReference type="ChEBI" id="CHEBI:17596"/>
        <dbReference type="ChEBI" id="CHEBI:43474"/>
        <dbReference type="ChEBI" id="CHEBI:57720"/>
        <dbReference type="EC" id="2.4.2.1"/>
    </reaction>
    <physiologicalReaction direction="left-to-right" evidence="1">
        <dbReference type="Rhea" id="RHEA:27647"/>
    </physiologicalReaction>
</comment>
<evidence type="ECO:0000256" key="7">
    <source>
        <dbReference type="ARBA" id="ARBA00048968"/>
    </source>
</evidence>
<organism evidence="9 10">
    <name type="scientific">Undibacterium terreum</name>
    <dbReference type="NCBI Taxonomy" id="1224302"/>
    <lineage>
        <taxon>Bacteria</taxon>
        <taxon>Pseudomonadati</taxon>
        <taxon>Pseudomonadota</taxon>
        <taxon>Betaproteobacteria</taxon>
        <taxon>Burkholderiales</taxon>
        <taxon>Oxalobacteraceae</taxon>
        <taxon>Undibacterium</taxon>
    </lineage>
</organism>
<name>A0A916U694_9BURK</name>
<dbReference type="GO" id="GO:0017061">
    <property type="term" value="F:S-methyl-5-thioadenosine phosphorylase activity"/>
    <property type="evidence" value="ECO:0007669"/>
    <property type="project" value="UniProtKB-EC"/>
</dbReference>
<dbReference type="SUPFAM" id="SSF64438">
    <property type="entry name" value="CNF1/YfiH-like putative cysteine hydrolases"/>
    <property type="match status" value="1"/>
</dbReference>
<keyword evidence="4" id="KW-0479">Metal-binding</keyword>
<evidence type="ECO:0000256" key="8">
    <source>
        <dbReference type="ARBA" id="ARBA00049893"/>
    </source>
</evidence>
<comment type="catalytic activity">
    <reaction evidence="8">
        <text>S-methyl-5'-thioadenosine + phosphate = 5-(methylsulfanyl)-alpha-D-ribose 1-phosphate + adenine</text>
        <dbReference type="Rhea" id="RHEA:11852"/>
        <dbReference type="ChEBI" id="CHEBI:16708"/>
        <dbReference type="ChEBI" id="CHEBI:17509"/>
        <dbReference type="ChEBI" id="CHEBI:43474"/>
        <dbReference type="ChEBI" id="CHEBI:58533"/>
        <dbReference type="EC" id="2.4.2.28"/>
    </reaction>
    <physiologicalReaction direction="left-to-right" evidence="8">
        <dbReference type="Rhea" id="RHEA:11853"/>
    </physiologicalReaction>
</comment>
<comment type="similarity">
    <text evidence="2">Belongs to the purine nucleoside phosphorylase YfiH/LACC1 family.</text>
</comment>
<dbReference type="Pfam" id="PF02578">
    <property type="entry name" value="Cu-oxidase_4"/>
    <property type="match status" value="1"/>
</dbReference>
<comment type="catalytic activity">
    <reaction evidence="7">
        <text>adenosine + phosphate = alpha-D-ribose 1-phosphate + adenine</text>
        <dbReference type="Rhea" id="RHEA:27642"/>
        <dbReference type="ChEBI" id="CHEBI:16335"/>
        <dbReference type="ChEBI" id="CHEBI:16708"/>
        <dbReference type="ChEBI" id="CHEBI:43474"/>
        <dbReference type="ChEBI" id="CHEBI:57720"/>
        <dbReference type="EC" id="2.4.2.1"/>
    </reaction>
    <physiologicalReaction direction="left-to-right" evidence="7">
        <dbReference type="Rhea" id="RHEA:27643"/>
    </physiologicalReaction>
</comment>
<gene>
    <name evidence="9" type="ORF">GCM10011396_05880</name>
</gene>
<evidence type="ECO:0000256" key="2">
    <source>
        <dbReference type="ARBA" id="ARBA00007353"/>
    </source>
</evidence>
<comment type="caution">
    <text evidence="9">The sequence shown here is derived from an EMBL/GenBank/DDBJ whole genome shotgun (WGS) entry which is preliminary data.</text>
</comment>
<dbReference type="PANTHER" id="PTHR30616:SF3">
    <property type="entry name" value="PURINE NUCLEOSIDE PHOSPHORYLASE"/>
    <property type="match status" value="1"/>
</dbReference>
<proteinExistence type="inferred from homology"/>
<evidence type="ECO:0000313" key="10">
    <source>
        <dbReference type="Proteomes" id="UP000637423"/>
    </source>
</evidence>
<evidence type="ECO:0000256" key="4">
    <source>
        <dbReference type="ARBA" id="ARBA00022723"/>
    </source>
</evidence>
<comment type="catalytic activity">
    <reaction evidence="6">
        <text>adenosine + H2O + H(+) = inosine + NH4(+)</text>
        <dbReference type="Rhea" id="RHEA:24408"/>
        <dbReference type="ChEBI" id="CHEBI:15377"/>
        <dbReference type="ChEBI" id="CHEBI:15378"/>
        <dbReference type="ChEBI" id="CHEBI:16335"/>
        <dbReference type="ChEBI" id="CHEBI:17596"/>
        <dbReference type="ChEBI" id="CHEBI:28938"/>
        <dbReference type="EC" id="3.5.4.4"/>
    </reaction>
    <physiologicalReaction direction="left-to-right" evidence="6">
        <dbReference type="Rhea" id="RHEA:24409"/>
    </physiologicalReaction>
</comment>
<dbReference type="GO" id="GO:0005507">
    <property type="term" value="F:copper ion binding"/>
    <property type="evidence" value="ECO:0007669"/>
    <property type="project" value="TreeGrafter"/>
</dbReference>
<dbReference type="EMBL" id="BMED01000001">
    <property type="protein sequence ID" value="GGC61786.1"/>
    <property type="molecule type" value="Genomic_DNA"/>
</dbReference>
<dbReference type="Proteomes" id="UP000637423">
    <property type="component" value="Unassembled WGS sequence"/>
</dbReference>
<dbReference type="PANTHER" id="PTHR30616">
    <property type="entry name" value="UNCHARACTERIZED PROTEIN YFIH"/>
    <property type="match status" value="1"/>
</dbReference>
<keyword evidence="3" id="KW-0808">Transferase</keyword>
<protein>
    <submittedName>
        <fullName evidence="9">Laccase domain protein</fullName>
    </submittedName>
</protein>
<keyword evidence="10" id="KW-1185">Reference proteome</keyword>
<dbReference type="CDD" id="cd16833">
    <property type="entry name" value="YfiH"/>
    <property type="match status" value="1"/>
</dbReference>
<dbReference type="InterPro" id="IPR011324">
    <property type="entry name" value="Cytotoxic_necrot_fac-like_cat"/>
</dbReference>
<evidence type="ECO:0000256" key="5">
    <source>
        <dbReference type="ARBA" id="ARBA00022833"/>
    </source>
</evidence>
<dbReference type="InterPro" id="IPR003730">
    <property type="entry name" value="Cu_polyphenol_OxRdtase"/>
</dbReference>
<evidence type="ECO:0000313" key="9">
    <source>
        <dbReference type="EMBL" id="GGC61786.1"/>
    </source>
</evidence>